<accession>A0AC61DHC8</accession>
<evidence type="ECO:0000313" key="2">
    <source>
        <dbReference type="Proteomes" id="UP000224460"/>
    </source>
</evidence>
<protein>
    <submittedName>
        <fullName evidence="1">Uncharacterized protein</fullName>
    </submittedName>
</protein>
<keyword evidence="2" id="KW-1185">Reference proteome</keyword>
<gene>
    <name evidence="1" type="ORF">CS063_03840</name>
</gene>
<dbReference type="EMBL" id="PEDL01000002">
    <property type="protein sequence ID" value="PHV71702.1"/>
    <property type="molecule type" value="Genomic_DNA"/>
</dbReference>
<comment type="caution">
    <text evidence="1">The sequence shown here is derived from an EMBL/GenBank/DDBJ whole genome shotgun (WGS) entry which is preliminary data.</text>
</comment>
<proteinExistence type="predicted"/>
<name>A0AC61DHC8_9FIRM</name>
<evidence type="ECO:0000313" key="1">
    <source>
        <dbReference type="EMBL" id="PHV71702.1"/>
    </source>
</evidence>
<organism evidence="1 2">
    <name type="scientific">Sporanaerobium hydrogeniformans</name>
    <dbReference type="NCBI Taxonomy" id="3072179"/>
    <lineage>
        <taxon>Bacteria</taxon>
        <taxon>Bacillati</taxon>
        <taxon>Bacillota</taxon>
        <taxon>Clostridia</taxon>
        <taxon>Lachnospirales</taxon>
        <taxon>Lachnospiraceae</taxon>
        <taxon>Sporanaerobium</taxon>
    </lineage>
</organism>
<reference evidence="1" key="1">
    <citation type="submission" date="2017-10" db="EMBL/GenBank/DDBJ databases">
        <title>Genome sequence of cellulolytic Lachnospiraceae bacterium XHS1971 isolated from hotspring sediment.</title>
        <authorList>
            <person name="Vasudevan G."/>
            <person name="Joshi A.J."/>
            <person name="Hivarkar S."/>
            <person name="Lanjekar V.B."/>
            <person name="Dhakephalkar P.K."/>
            <person name="Dagar S."/>
        </authorList>
    </citation>
    <scope>NUCLEOTIDE SEQUENCE</scope>
    <source>
        <strain evidence="1">XHS1971</strain>
    </source>
</reference>
<dbReference type="Proteomes" id="UP000224460">
    <property type="component" value="Unassembled WGS sequence"/>
</dbReference>
<sequence length="118" mass="13839">MFIFIDITTLQKEVKRLMGRCHGCGQQGSLVLVKTYQCLRVFFIPIWHWGTRYFLVDQSCGKRYEISEEDGVLLTYDKKGVEACRPLQIEQMPLSCPSCQRILDRDYDFCPYCGARRK</sequence>